<keyword evidence="5 11" id="KW-0812">Transmembrane</keyword>
<evidence type="ECO:0000256" key="6">
    <source>
        <dbReference type="ARBA" id="ARBA00023004"/>
    </source>
</evidence>
<evidence type="ECO:0000259" key="15">
    <source>
        <dbReference type="Pfam" id="PF00593"/>
    </source>
</evidence>
<gene>
    <name evidence="17" type="ORF">SAMN05192549_101404</name>
</gene>
<reference evidence="18" key="1">
    <citation type="submission" date="2016-11" db="EMBL/GenBank/DDBJ databases">
        <authorList>
            <person name="Varghese N."/>
            <person name="Submissions S."/>
        </authorList>
    </citation>
    <scope>NUCLEOTIDE SEQUENCE [LARGE SCALE GENOMIC DNA]</scope>
    <source>
        <strain evidence="18">Sac-22</strain>
    </source>
</reference>
<comment type="similarity">
    <text evidence="11 13">Belongs to the TonB-dependent receptor family.</text>
</comment>
<dbReference type="STRING" id="551987.SAMN05192549_101404"/>
<dbReference type="InterPro" id="IPR039426">
    <property type="entry name" value="TonB-dep_rcpt-like"/>
</dbReference>
<sequence>MRGRIPGPGWTFHGRSLPLAVLAACGAFPFTVAAQNARPDAAAASEAIETVVVTAQRRREPAREVPLTADVVRGEALERSGYQSLADLAALLPGVNYNEAGSGTGQSQVTMRGISTGSQVGATVSMYIDDVPFGSSSGYAGGGSSALDLGLFDLAAAEVLRGPQGTLYGAGAMGGLIKYVAVEPDTHERVTNVTTELSNARHGELSHVARGVFNLPLSDGVAALRATLYQRKEGGFVHDRNHSDQVVDGSLTNGARVALLLTPSKDLSLRLTALTQSQQRDGSSTEDVQIATGQPVDGRQTKRLFVNEPVKVHNDLLSLAIKADLHWATLDAITGWQRSRNDGRADPSALYVPYLAPLGISAPGYALDYSFYNRKVSQEIRLTSPRSRVFEWLAGAFYTNEVGAKSQHLQPLNAAFEPVQPLLADAQFPSTFREAAVFGTGTYFLNERTDVTLGVRRSHNTQHLDQRFAGLFAPAPQPTAESSEDVTTWMATARWRPAPRHALYVRAASGYRPGGPLPVIRNPLTGEPLNKPSFASDTLWSYEAGWKGDLVPGKVSAELAVYQIDWKDMQVFTANAGFSGIGNAGRARSRGIEATLRAKPAEDVRVAAALSLIDAKLRDDSPDLGGKAGERLPDAARVAGAVQVDRDFSVDGNHAYLGASLRYTGERFNAFVRPPANPLYRLPAYTMIDLRGGIELGRASIGFFVRNLLDHRAQTSADTTLSAMGGPARINLAAPRTLGVQFSYAFF</sequence>
<comment type="subcellular location">
    <subcellularLocation>
        <location evidence="1 11">Cell outer membrane</location>
        <topology evidence="1 11">Multi-pass membrane protein</topology>
    </subcellularLocation>
</comment>
<dbReference type="InterPro" id="IPR000531">
    <property type="entry name" value="Beta-barrel_TonB"/>
</dbReference>
<keyword evidence="9 11" id="KW-0472">Membrane</keyword>
<name>A0A1M7I6S1_9BURK</name>
<dbReference type="SUPFAM" id="SSF56935">
    <property type="entry name" value="Porins"/>
    <property type="match status" value="1"/>
</dbReference>
<evidence type="ECO:0000256" key="3">
    <source>
        <dbReference type="ARBA" id="ARBA00022452"/>
    </source>
</evidence>
<keyword evidence="7" id="KW-0406">Ion transport</keyword>
<feature type="short sequence motif" description="TonB box" evidence="12">
    <location>
        <begin position="50"/>
        <end position="56"/>
    </location>
</feature>
<dbReference type="EMBL" id="FRCX01000001">
    <property type="protein sequence ID" value="SHM36243.1"/>
    <property type="molecule type" value="Genomic_DNA"/>
</dbReference>
<keyword evidence="18" id="KW-1185">Reference proteome</keyword>
<accession>A0A1M7I6S1</accession>
<evidence type="ECO:0000256" key="5">
    <source>
        <dbReference type="ARBA" id="ARBA00022692"/>
    </source>
</evidence>
<evidence type="ECO:0000256" key="4">
    <source>
        <dbReference type="ARBA" id="ARBA00022496"/>
    </source>
</evidence>
<dbReference type="PANTHER" id="PTHR32552:SF81">
    <property type="entry name" value="TONB-DEPENDENT OUTER MEMBRANE RECEPTOR"/>
    <property type="match status" value="1"/>
</dbReference>
<evidence type="ECO:0000256" key="10">
    <source>
        <dbReference type="ARBA" id="ARBA00023237"/>
    </source>
</evidence>
<organism evidence="17 18">
    <name type="scientific">Duganella sacchari</name>
    <dbReference type="NCBI Taxonomy" id="551987"/>
    <lineage>
        <taxon>Bacteria</taxon>
        <taxon>Pseudomonadati</taxon>
        <taxon>Pseudomonadota</taxon>
        <taxon>Betaproteobacteria</taxon>
        <taxon>Burkholderiales</taxon>
        <taxon>Oxalobacteraceae</taxon>
        <taxon>Telluria group</taxon>
        <taxon>Duganella</taxon>
    </lineage>
</organism>
<feature type="signal peptide" evidence="14">
    <location>
        <begin position="1"/>
        <end position="34"/>
    </location>
</feature>
<dbReference type="InterPro" id="IPR010916">
    <property type="entry name" value="TonB_box_CS"/>
</dbReference>
<keyword evidence="10 11" id="KW-0998">Cell outer membrane</keyword>
<evidence type="ECO:0000259" key="16">
    <source>
        <dbReference type="Pfam" id="PF07715"/>
    </source>
</evidence>
<keyword evidence="6" id="KW-0408">Iron</keyword>
<keyword evidence="17" id="KW-0675">Receptor</keyword>
<dbReference type="InterPro" id="IPR012910">
    <property type="entry name" value="Plug_dom"/>
</dbReference>
<dbReference type="GO" id="GO:0009279">
    <property type="term" value="C:cell outer membrane"/>
    <property type="evidence" value="ECO:0007669"/>
    <property type="project" value="UniProtKB-SubCell"/>
</dbReference>
<dbReference type="PANTHER" id="PTHR32552">
    <property type="entry name" value="FERRICHROME IRON RECEPTOR-RELATED"/>
    <property type="match status" value="1"/>
</dbReference>
<keyword evidence="3 11" id="KW-1134">Transmembrane beta strand</keyword>
<evidence type="ECO:0000256" key="9">
    <source>
        <dbReference type="ARBA" id="ARBA00023136"/>
    </source>
</evidence>
<dbReference type="PROSITE" id="PS52016">
    <property type="entry name" value="TONB_DEPENDENT_REC_3"/>
    <property type="match status" value="1"/>
</dbReference>
<dbReference type="InterPro" id="IPR036942">
    <property type="entry name" value="Beta-barrel_TonB_sf"/>
</dbReference>
<evidence type="ECO:0000256" key="11">
    <source>
        <dbReference type="PROSITE-ProRule" id="PRU01360"/>
    </source>
</evidence>
<feature type="domain" description="TonB-dependent receptor plug" evidence="16">
    <location>
        <begin position="62"/>
        <end position="175"/>
    </location>
</feature>
<dbReference type="Pfam" id="PF00593">
    <property type="entry name" value="TonB_dep_Rec_b-barrel"/>
    <property type="match status" value="1"/>
</dbReference>
<proteinExistence type="inferred from homology"/>
<feature type="chain" id="PRO_5012861932" evidence="14">
    <location>
        <begin position="35"/>
        <end position="747"/>
    </location>
</feature>
<feature type="domain" description="TonB-dependent receptor-like beta-barrel" evidence="15">
    <location>
        <begin position="290"/>
        <end position="708"/>
    </location>
</feature>
<keyword evidence="2 11" id="KW-0813">Transport</keyword>
<dbReference type="Gene3D" id="2.40.170.20">
    <property type="entry name" value="TonB-dependent receptor, beta-barrel domain"/>
    <property type="match status" value="1"/>
</dbReference>
<evidence type="ECO:0000256" key="12">
    <source>
        <dbReference type="PROSITE-ProRule" id="PRU10143"/>
    </source>
</evidence>
<dbReference type="GO" id="GO:0006826">
    <property type="term" value="P:iron ion transport"/>
    <property type="evidence" value="ECO:0007669"/>
    <property type="project" value="UniProtKB-KW"/>
</dbReference>
<dbReference type="RefSeq" id="WP_167544242.1">
    <property type="nucleotide sequence ID" value="NZ_FRCX01000001.1"/>
</dbReference>
<evidence type="ECO:0000256" key="7">
    <source>
        <dbReference type="ARBA" id="ARBA00023065"/>
    </source>
</evidence>
<keyword evidence="14" id="KW-0732">Signal</keyword>
<dbReference type="AlphaFoldDB" id="A0A1M7I6S1"/>
<evidence type="ECO:0000256" key="8">
    <source>
        <dbReference type="ARBA" id="ARBA00023077"/>
    </source>
</evidence>
<dbReference type="Proteomes" id="UP000184339">
    <property type="component" value="Unassembled WGS sequence"/>
</dbReference>
<evidence type="ECO:0000256" key="14">
    <source>
        <dbReference type="SAM" id="SignalP"/>
    </source>
</evidence>
<dbReference type="PROSITE" id="PS00430">
    <property type="entry name" value="TONB_DEPENDENT_REC_1"/>
    <property type="match status" value="1"/>
</dbReference>
<dbReference type="Pfam" id="PF07715">
    <property type="entry name" value="Plug"/>
    <property type="match status" value="1"/>
</dbReference>
<evidence type="ECO:0000256" key="13">
    <source>
        <dbReference type="RuleBase" id="RU003357"/>
    </source>
</evidence>
<evidence type="ECO:0000256" key="2">
    <source>
        <dbReference type="ARBA" id="ARBA00022448"/>
    </source>
</evidence>
<evidence type="ECO:0000313" key="17">
    <source>
        <dbReference type="EMBL" id="SHM36243.1"/>
    </source>
</evidence>
<evidence type="ECO:0000256" key="1">
    <source>
        <dbReference type="ARBA" id="ARBA00004571"/>
    </source>
</evidence>
<keyword evidence="8 12" id="KW-0798">TonB box</keyword>
<evidence type="ECO:0000313" key="18">
    <source>
        <dbReference type="Proteomes" id="UP000184339"/>
    </source>
</evidence>
<keyword evidence="4" id="KW-0410">Iron transport</keyword>
<protein>
    <submittedName>
        <fullName evidence="17">Outer membrane receptor proteins, mostly Fe transport</fullName>
    </submittedName>
</protein>